<organism evidence="3 4">
    <name type="scientific">Leifsonia kafniensis</name>
    <dbReference type="NCBI Taxonomy" id="475957"/>
    <lineage>
        <taxon>Bacteria</taxon>
        <taxon>Bacillati</taxon>
        <taxon>Actinomycetota</taxon>
        <taxon>Actinomycetes</taxon>
        <taxon>Micrococcales</taxon>
        <taxon>Microbacteriaceae</taxon>
        <taxon>Leifsonia</taxon>
    </lineage>
</organism>
<dbReference type="PRINTS" id="PR00080">
    <property type="entry name" value="SDRFAMILY"/>
</dbReference>
<dbReference type="Pfam" id="PF13561">
    <property type="entry name" value="adh_short_C2"/>
    <property type="match status" value="1"/>
</dbReference>
<dbReference type="PRINTS" id="PR00081">
    <property type="entry name" value="GDHRDH"/>
</dbReference>
<dbReference type="NCBIfam" id="NF005559">
    <property type="entry name" value="PRK07231.1"/>
    <property type="match status" value="1"/>
</dbReference>
<accession>A0ABP7KQD5</accession>
<comment type="caution">
    <text evidence="3">The sequence shown here is derived from an EMBL/GenBank/DDBJ whole genome shotgun (WGS) entry which is preliminary data.</text>
</comment>
<evidence type="ECO:0000256" key="2">
    <source>
        <dbReference type="ARBA" id="ARBA00023002"/>
    </source>
</evidence>
<dbReference type="SUPFAM" id="SSF51735">
    <property type="entry name" value="NAD(P)-binding Rossmann-fold domains"/>
    <property type="match status" value="1"/>
</dbReference>
<dbReference type="PANTHER" id="PTHR24321">
    <property type="entry name" value="DEHYDROGENASES, SHORT CHAIN"/>
    <property type="match status" value="1"/>
</dbReference>
<evidence type="ECO:0000313" key="3">
    <source>
        <dbReference type="EMBL" id="GAA3884269.1"/>
    </source>
</evidence>
<dbReference type="CDD" id="cd05233">
    <property type="entry name" value="SDR_c"/>
    <property type="match status" value="1"/>
</dbReference>
<keyword evidence="2" id="KW-0560">Oxidoreductase</keyword>
<dbReference type="Gene3D" id="3.40.50.720">
    <property type="entry name" value="NAD(P)-binding Rossmann-like Domain"/>
    <property type="match status" value="1"/>
</dbReference>
<dbReference type="InterPro" id="IPR036291">
    <property type="entry name" value="NAD(P)-bd_dom_sf"/>
</dbReference>
<dbReference type="InterPro" id="IPR002347">
    <property type="entry name" value="SDR_fam"/>
</dbReference>
<evidence type="ECO:0000256" key="1">
    <source>
        <dbReference type="ARBA" id="ARBA00006484"/>
    </source>
</evidence>
<reference evidence="4" key="1">
    <citation type="journal article" date="2019" name="Int. J. Syst. Evol. Microbiol.">
        <title>The Global Catalogue of Microorganisms (GCM) 10K type strain sequencing project: providing services to taxonomists for standard genome sequencing and annotation.</title>
        <authorList>
            <consortium name="The Broad Institute Genomics Platform"/>
            <consortium name="The Broad Institute Genome Sequencing Center for Infectious Disease"/>
            <person name="Wu L."/>
            <person name="Ma J."/>
        </authorList>
    </citation>
    <scope>NUCLEOTIDE SEQUENCE [LARGE SCALE GENOMIC DNA]</scope>
    <source>
        <strain evidence="4">JCM 17021</strain>
    </source>
</reference>
<sequence length="253" mass="25723">MNMRFEGRSVLVTGAAGGIGLAAAEGFAREGAWVMLADRDGDRVHAAATQIRSWGGQASAVTVDISNYDSVAAMVDATVAETGALHIAFNNAGIPATMSGDFENLDLDEWHRLISTNLSGAFYCMRAEVPALKASGGTAIVNTASIQALVASPGMPGYIASKHGVAGLTKAAALDLIPFGIRVNAVCPGFIETPMLAPLVADPGTRAFIEGKAPIGRLGAAAEVADAVLYLASDSASYVVGALFSVDGGVAVL</sequence>
<evidence type="ECO:0000313" key="4">
    <source>
        <dbReference type="Proteomes" id="UP001501803"/>
    </source>
</evidence>
<dbReference type="EMBL" id="BAABCN010000008">
    <property type="protein sequence ID" value="GAA3884269.1"/>
    <property type="molecule type" value="Genomic_DNA"/>
</dbReference>
<dbReference type="PANTHER" id="PTHR24321:SF8">
    <property type="entry name" value="ESTRADIOL 17-BETA-DEHYDROGENASE 8-RELATED"/>
    <property type="match status" value="1"/>
</dbReference>
<protein>
    <submittedName>
        <fullName evidence="3">SDR family NAD(P)-dependent oxidoreductase</fullName>
    </submittedName>
</protein>
<name>A0ABP7KQD5_9MICO</name>
<comment type="similarity">
    <text evidence="1">Belongs to the short-chain dehydrogenases/reductases (SDR) family.</text>
</comment>
<proteinExistence type="inferred from homology"/>
<keyword evidence="4" id="KW-1185">Reference proteome</keyword>
<gene>
    <name evidence="3" type="ORF">GCM10022381_28070</name>
</gene>
<dbReference type="Proteomes" id="UP001501803">
    <property type="component" value="Unassembled WGS sequence"/>
</dbReference>